<comment type="subcellular location">
    <subcellularLocation>
        <location evidence="1">Chromosome</location>
    </subcellularLocation>
</comment>
<evidence type="ECO:0000313" key="10">
    <source>
        <dbReference type="EMBL" id="KAJ8272028.1"/>
    </source>
</evidence>
<evidence type="ECO:0000256" key="5">
    <source>
        <dbReference type="ARBA" id="ARBA00022776"/>
    </source>
</evidence>
<feature type="compositionally biased region" description="Polar residues" evidence="8">
    <location>
        <begin position="630"/>
        <end position="641"/>
    </location>
</feature>
<dbReference type="PANTHER" id="PTHR14418:SF5">
    <property type="entry name" value="CONDENSIN COMPLEX SUBUNIT 3"/>
    <property type="match status" value="1"/>
</dbReference>
<dbReference type="EMBL" id="JAFJMO010000007">
    <property type="protein sequence ID" value="KAJ8272028.1"/>
    <property type="molecule type" value="Genomic_DNA"/>
</dbReference>
<dbReference type="PANTHER" id="PTHR14418">
    <property type="entry name" value="CONDENSIN COMPLEX SUBUNIT 3-RELATED"/>
    <property type="match status" value="1"/>
</dbReference>
<reference evidence="10" key="1">
    <citation type="journal article" date="2023" name="Science">
        <title>Genome structures resolve the early diversification of teleost fishes.</title>
        <authorList>
            <person name="Parey E."/>
            <person name="Louis A."/>
            <person name="Montfort J."/>
            <person name="Bouchez O."/>
            <person name="Roques C."/>
            <person name="Iampietro C."/>
            <person name="Lluch J."/>
            <person name="Castinel A."/>
            <person name="Donnadieu C."/>
            <person name="Desvignes T."/>
            <person name="Floi Bucao C."/>
            <person name="Jouanno E."/>
            <person name="Wen M."/>
            <person name="Mejri S."/>
            <person name="Dirks R."/>
            <person name="Jansen H."/>
            <person name="Henkel C."/>
            <person name="Chen W.J."/>
            <person name="Zahm M."/>
            <person name="Cabau C."/>
            <person name="Klopp C."/>
            <person name="Thompson A.W."/>
            <person name="Robinson-Rechavi M."/>
            <person name="Braasch I."/>
            <person name="Lecointre G."/>
            <person name="Bobe J."/>
            <person name="Postlethwait J.H."/>
            <person name="Berthelot C."/>
            <person name="Roest Crollius H."/>
            <person name="Guiguen Y."/>
        </authorList>
    </citation>
    <scope>NUCLEOTIDE SEQUENCE</scope>
    <source>
        <strain evidence="10">Concon-B</strain>
    </source>
</reference>
<gene>
    <name evidence="10" type="ORF">COCON_G00108870</name>
</gene>
<dbReference type="GO" id="GO:0000796">
    <property type="term" value="C:condensin complex"/>
    <property type="evidence" value="ECO:0007669"/>
    <property type="project" value="InterPro"/>
</dbReference>
<comment type="caution">
    <text evidence="10">The sequence shown here is derived from an EMBL/GenBank/DDBJ whole genome shotgun (WGS) entry which is preliminary data.</text>
</comment>
<dbReference type="InterPro" id="IPR027165">
    <property type="entry name" value="CND3"/>
</dbReference>
<evidence type="ECO:0000256" key="8">
    <source>
        <dbReference type="SAM" id="MobiDB-lite"/>
    </source>
</evidence>
<dbReference type="GO" id="GO:0005737">
    <property type="term" value="C:cytoplasm"/>
    <property type="evidence" value="ECO:0007669"/>
    <property type="project" value="TreeGrafter"/>
</dbReference>
<evidence type="ECO:0000256" key="3">
    <source>
        <dbReference type="ARBA" id="ARBA00022454"/>
    </source>
</evidence>
<evidence type="ECO:0000256" key="4">
    <source>
        <dbReference type="ARBA" id="ARBA00022618"/>
    </source>
</evidence>
<feature type="domain" description="Nuclear condensin complex subunit 3 C-terminal" evidence="9">
    <location>
        <begin position="651"/>
        <end position="951"/>
    </location>
</feature>
<evidence type="ECO:0000256" key="7">
    <source>
        <dbReference type="ARBA" id="ARBA00023306"/>
    </source>
</evidence>
<feature type="region of interest" description="Disordered" evidence="8">
    <location>
        <begin position="992"/>
        <end position="1099"/>
    </location>
</feature>
<sequence>MIGLGVISIVINYLCETGKSKTPILAREIFESGGCLSSLVSCHNQRAIVLNRVSLEENKRGVKMTADSELGIKEAFERAQKGHHNKAKLVAALKSTYNKLEDKSPFHDEFVHYLKYAMIVYKREPVVENVMEFVSWFATSFDVPVSNEEEEEEDEEEVENPFLSFLFNFLLESHNANSHAVRFRVCQLINRVLGGLAENAQIDDDLFEQIHETMLVRVTDKFPNVRIQAALAMARLQEPQNPDCPTMKAYIQILENDSNPEVRRAVLSCIAPCAQTLPKFLRRTRDVKESVRKLAYEVLAEKVHIRALSIAQRVSLLQQGLSDASAAVKEVVQRKLLPAWLKLLQGDVLDLLHRLDVENSPEVAASALSSVFALWTPEELLQDRVQLDSRKLIPVESLTCEKVLYWRALCQFVKAKGDEGEERCWNGYLQSIPILTEEEKADFGKVELAMTKEFIGQELIALVGCLDTEEEGGRKRVLAVLQEMLVLPNTPTALVALLAEKLVALLKDDDRRIEVVAEIICDVREPIVPVTDSVDEKETRRRQVRLAEVKVKIFEAKQGLEECIAAQEFSQASDLKDSITELENLKNQLLKEAEEPEMKEVRVTKAPVCSSQGSSLEQPTVSGGKHASSEIGNQEQTSNNGKKGDPETLLKCLTMCSELLKQMSIKKGISPTVNAILESLILPGIASAHPAVRNMAVICLGTCALHSTDLANRHLVLLLQIAQLDEPKIRVSALKAVIDQLHLNGFDMVRQAPSPPAAPDSGPEDPRGPTEDSADSEGESTVQSILRMLSEFLDSEISDLRTEAAEGLAKLMYSGRLSSAKLLSRLVLLWYNPVTEDDTRLRHCLGVFFQLYSRDSRSNQECLEESFLPTVQTLLNAPATSPLAEVDISNVAELFIELTRPDALARPCKGTDFQDLSVHDSLAVRLGNEILRDPTAPEVRLYSKSLSALQLSPEASTANKDLLLLLEEVQQEVNDKICLRAIEKVLCQLKGSSKEKSGAQDNNDPGQALDETEGREEGQPCQEHLTASKRPKRGQKRTTTAKMAKSSKARESSDDSDGENVPEGLTPATRPSRRAKSTAMEKTKLDLTALMSQEANGSE</sequence>
<dbReference type="Pfam" id="PF12719">
    <property type="entry name" value="Cnd3"/>
    <property type="match status" value="1"/>
</dbReference>
<keyword evidence="11" id="KW-1185">Reference proteome</keyword>
<feature type="compositionally biased region" description="Polar residues" evidence="8">
    <location>
        <begin position="609"/>
        <end position="621"/>
    </location>
</feature>
<feature type="compositionally biased region" description="Basic residues" evidence="8">
    <location>
        <begin position="1027"/>
        <end position="1036"/>
    </location>
</feature>
<keyword evidence="5" id="KW-0498">Mitosis</keyword>
<dbReference type="OrthoDB" id="27187at2759"/>
<dbReference type="InterPro" id="IPR016024">
    <property type="entry name" value="ARM-type_fold"/>
</dbReference>
<dbReference type="Gene3D" id="1.25.10.10">
    <property type="entry name" value="Leucine-rich Repeat Variant"/>
    <property type="match status" value="2"/>
</dbReference>
<dbReference type="FunFam" id="1.25.10.10:FF:000461">
    <property type="entry name" value="Non-SMC condensin I complex, subunit G"/>
    <property type="match status" value="1"/>
</dbReference>
<keyword evidence="6" id="KW-0226">DNA condensation</keyword>
<protein>
    <recommendedName>
        <fullName evidence="9">Nuclear condensin complex subunit 3 C-terminal domain-containing protein</fullName>
    </recommendedName>
</protein>
<evidence type="ECO:0000256" key="1">
    <source>
        <dbReference type="ARBA" id="ARBA00004286"/>
    </source>
</evidence>
<comment type="similarity">
    <text evidence="2">Belongs to the CND3 (condensin subunit 3) family.</text>
</comment>
<keyword evidence="4" id="KW-0132">Cell division</keyword>
<feature type="compositionally biased region" description="Polar residues" evidence="8">
    <location>
        <begin position="1090"/>
        <end position="1099"/>
    </location>
</feature>
<dbReference type="FunFam" id="1.25.10.10:FF:001182">
    <property type="entry name" value="Uncharacterized protein"/>
    <property type="match status" value="1"/>
</dbReference>
<evidence type="ECO:0000259" key="9">
    <source>
        <dbReference type="Pfam" id="PF12719"/>
    </source>
</evidence>
<dbReference type="GO" id="GO:0000793">
    <property type="term" value="C:condensed chromosome"/>
    <property type="evidence" value="ECO:0007669"/>
    <property type="project" value="TreeGrafter"/>
</dbReference>
<accession>A0A9Q1DJG8</accession>
<dbReference type="SUPFAM" id="SSF48371">
    <property type="entry name" value="ARM repeat"/>
    <property type="match status" value="1"/>
</dbReference>
<proteinExistence type="inferred from homology"/>
<keyword evidence="7" id="KW-0131">Cell cycle</keyword>
<dbReference type="InterPro" id="IPR025977">
    <property type="entry name" value="Cnd3_C"/>
</dbReference>
<evidence type="ECO:0000256" key="6">
    <source>
        <dbReference type="ARBA" id="ARBA00023067"/>
    </source>
</evidence>
<name>A0A9Q1DJG8_CONCO</name>
<feature type="region of interest" description="Disordered" evidence="8">
    <location>
        <begin position="749"/>
        <end position="780"/>
    </location>
</feature>
<organism evidence="10 11">
    <name type="scientific">Conger conger</name>
    <name type="common">Conger eel</name>
    <name type="synonym">Muraena conger</name>
    <dbReference type="NCBI Taxonomy" id="82655"/>
    <lineage>
        <taxon>Eukaryota</taxon>
        <taxon>Metazoa</taxon>
        <taxon>Chordata</taxon>
        <taxon>Craniata</taxon>
        <taxon>Vertebrata</taxon>
        <taxon>Euteleostomi</taxon>
        <taxon>Actinopterygii</taxon>
        <taxon>Neopterygii</taxon>
        <taxon>Teleostei</taxon>
        <taxon>Anguilliformes</taxon>
        <taxon>Congridae</taxon>
        <taxon>Conger</taxon>
    </lineage>
</organism>
<dbReference type="GO" id="GO:0051301">
    <property type="term" value="P:cell division"/>
    <property type="evidence" value="ECO:0007669"/>
    <property type="project" value="UniProtKB-KW"/>
</dbReference>
<feature type="region of interest" description="Disordered" evidence="8">
    <location>
        <begin position="604"/>
        <end position="645"/>
    </location>
</feature>
<evidence type="ECO:0000256" key="2">
    <source>
        <dbReference type="ARBA" id="ARBA00006533"/>
    </source>
</evidence>
<dbReference type="AlphaFoldDB" id="A0A9Q1DJG8"/>
<dbReference type="GO" id="GO:0007076">
    <property type="term" value="P:mitotic chromosome condensation"/>
    <property type="evidence" value="ECO:0007669"/>
    <property type="project" value="InterPro"/>
</dbReference>
<evidence type="ECO:0000313" key="11">
    <source>
        <dbReference type="Proteomes" id="UP001152803"/>
    </source>
</evidence>
<dbReference type="Proteomes" id="UP001152803">
    <property type="component" value="Unassembled WGS sequence"/>
</dbReference>
<keyword evidence="3" id="KW-0158">Chromosome</keyword>
<dbReference type="InterPro" id="IPR011989">
    <property type="entry name" value="ARM-like"/>
</dbReference>